<comment type="caution">
    <text evidence="1">The sequence shown here is derived from an EMBL/GenBank/DDBJ whole genome shotgun (WGS) entry which is preliminary data.</text>
</comment>
<accession>A0ACB5S715</accession>
<evidence type="ECO:0000313" key="2">
    <source>
        <dbReference type="Proteomes" id="UP001165186"/>
    </source>
</evidence>
<evidence type="ECO:0000313" key="1">
    <source>
        <dbReference type="EMBL" id="GME28512.1"/>
    </source>
</evidence>
<dbReference type="Proteomes" id="UP001165186">
    <property type="component" value="Unassembled WGS sequence"/>
</dbReference>
<sequence>MKATVLPALLSLLVCAEAAITCLKVGATATATWTNSAGQTCTFTGVVGSNYGSNSAGSGDYSCNGRCGAGCTGTAVGNAYTQDCFSHDICSYFENASGGASDPNCGDAYDAAVDDTLLGTASGCGQTNPSNAVSKPTSSPVCSTIAVFLALLTAVSSSIVVPPSKWDYPYPWPIQYQNLTSQTQHLSMAYMDVAPTNGTKNETVVLLHGKNFCGATWEATARVLASHGYRVVIPDQIGFCKSSKPAAYQYSLQQLALNTHAILASLNIAQATILGHSMGGMLATRFALMYPSLTTRLVLTNPLGLEDWKALGVPYRSIDALYATELASNYSSIRAYQQATYYVNTWKPAYDVWVDMLVSLYELPGEGATFAFDMALTTEAVLTQPVVYEFPLLAMPTLLLIGARDNTAIGKQWAPADVQPLLGHYDVLGKQTAQKIPRADLVEFADLGHSPQVQDPDAYHAALLGWLGA</sequence>
<gene>
    <name evidence="1" type="primary">g8400</name>
    <name evidence="1" type="ORF">NpPPO83_00008400</name>
</gene>
<proteinExistence type="predicted"/>
<keyword evidence="2" id="KW-1185">Reference proteome</keyword>
<protein>
    <submittedName>
        <fullName evidence="1">Hydrolytic enzyme protein</fullName>
    </submittedName>
</protein>
<organism evidence="1 2">
    <name type="scientific">Neofusicoccum parvum</name>
    <dbReference type="NCBI Taxonomy" id="310453"/>
    <lineage>
        <taxon>Eukaryota</taxon>
        <taxon>Fungi</taxon>
        <taxon>Dikarya</taxon>
        <taxon>Ascomycota</taxon>
        <taxon>Pezizomycotina</taxon>
        <taxon>Dothideomycetes</taxon>
        <taxon>Dothideomycetes incertae sedis</taxon>
        <taxon>Botryosphaeriales</taxon>
        <taxon>Botryosphaeriaceae</taxon>
        <taxon>Neofusicoccum</taxon>
    </lineage>
</organism>
<reference evidence="1" key="1">
    <citation type="submission" date="2024-09" db="EMBL/GenBank/DDBJ databases">
        <title>Draft Genome Sequences of Neofusicoccum parvum.</title>
        <authorList>
            <person name="Ashida A."/>
            <person name="Camagna M."/>
            <person name="Tanaka A."/>
            <person name="Takemoto D."/>
        </authorList>
    </citation>
    <scope>NUCLEOTIDE SEQUENCE</scope>
    <source>
        <strain evidence="1">PPO83</strain>
    </source>
</reference>
<name>A0ACB5S715_9PEZI</name>
<dbReference type="EMBL" id="BSXG01000049">
    <property type="protein sequence ID" value="GME28512.1"/>
    <property type="molecule type" value="Genomic_DNA"/>
</dbReference>